<evidence type="ECO:0000256" key="1">
    <source>
        <dbReference type="SAM" id="MobiDB-lite"/>
    </source>
</evidence>
<evidence type="ECO:0000313" key="2">
    <source>
        <dbReference type="EMBL" id="KAJ1115469.1"/>
    </source>
</evidence>
<evidence type="ECO:0000313" key="3">
    <source>
        <dbReference type="Proteomes" id="UP001066276"/>
    </source>
</evidence>
<organism evidence="2 3">
    <name type="scientific">Pleurodeles waltl</name>
    <name type="common">Iberian ribbed newt</name>
    <dbReference type="NCBI Taxonomy" id="8319"/>
    <lineage>
        <taxon>Eukaryota</taxon>
        <taxon>Metazoa</taxon>
        <taxon>Chordata</taxon>
        <taxon>Craniata</taxon>
        <taxon>Vertebrata</taxon>
        <taxon>Euteleostomi</taxon>
        <taxon>Amphibia</taxon>
        <taxon>Batrachia</taxon>
        <taxon>Caudata</taxon>
        <taxon>Salamandroidea</taxon>
        <taxon>Salamandridae</taxon>
        <taxon>Pleurodelinae</taxon>
        <taxon>Pleurodeles</taxon>
    </lineage>
</organism>
<proteinExistence type="predicted"/>
<feature type="compositionally biased region" description="Polar residues" evidence="1">
    <location>
        <begin position="45"/>
        <end position="56"/>
    </location>
</feature>
<reference evidence="2" key="1">
    <citation type="journal article" date="2022" name="bioRxiv">
        <title>Sequencing and chromosome-scale assembly of the giantPleurodeles waltlgenome.</title>
        <authorList>
            <person name="Brown T."/>
            <person name="Elewa A."/>
            <person name="Iarovenko S."/>
            <person name="Subramanian E."/>
            <person name="Araus A.J."/>
            <person name="Petzold A."/>
            <person name="Susuki M."/>
            <person name="Suzuki K.-i.T."/>
            <person name="Hayashi T."/>
            <person name="Toyoda A."/>
            <person name="Oliveira C."/>
            <person name="Osipova E."/>
            <person name="Leigh N.D."/>
            <person name="Simon A."/>
            <person name="Yun M.H."/>
        </authorList>
    </citation>
    <scope>NUCLEOTIDE SEQUENCE</scope>
    <source>
        <strain evidence="2">20211129_DDA</strain>
        <tissue evidence="2">Liver</tissue>
    </source>
</reference>
<feature type="region of interest" description="Disordered" evidence="1">
    <location>
        <begin position="1"/>
        <end position="56"/>
    </location>
</feature>
<sequence length="94" mass="10751">MQQEDRPASQVRRATSQEGSPAPELSKMKKSRTRARRRRIEGSCVSCSPSMEGSTLHYTTGSAEREYISSLDRRRWSCRGHRVRETESYTTGLN</sequence>
<feature type="compositionally biased region" description="Basic residues" evidence="1">
    <location>
        <begin position="28"/>
        <end position="39"/>
    </location>
</feature>
<name>A0AAV7NIU3_PLEWA</name>
<accession>A0AAV7NIU3</accession>
<dbReference type="Proteomes" id="UP001066276">
    <property type="component" value="Chromosome 8"/>
</dbReference>
<dbReference type="AlphaFoldDB" id="A0AAV7NIU3"/>
<comment type="caution">
    <text evidence="2">The sequence shown here is derived from an EMBL/GenBank/DDBJ whole genome shotgun (WGS) entry which is preliminary data.</text>
</comment>
<dbReference type="EMBL" id="JANPWB010000012">
    <property type="protein sequence ID" value="KAJ1115469.1"/>
    <property type="molecule type" value="Genomic_DNA"/>
</dbReference>
<gene>
    <name evidence="2" type="ORF">NDU88_003693</name>
</gene>
<keyword evidence="3" id="KW-1185">Reference proteome</keyword>
<protein>
    <submittedName>
        <fullName evidence="2">Uncharacterized protein</fullName>
    </submittedName>
</protein>